<dbReference type="EMBL" id="BARW01029708">
    <property type="protein sequence ID" value="GAJ12406.1"/>
    <property type="molecule type" value="Genomic_DNA"/>
</dbReference>
<evidence type="ECO:0000313" key="1">
    <source>
        <dbReference type="EMBL" id="GAJ12406.1"/>
    </source>
</evidence>
<accession>X1VE73</accession>
<sequence>MPEEIILKDFAVDIKAVEGERALNWTITTTKKDRAGDIIEAKGVKLANFKKNPVVLLAHDYKGGHHPHLFR</sequence>
<gene>
    <name evidence="1" type="ORF">S12H4_47673</name>
</gene>
<name>X1VE73_9ZZZZ</name>
<proteinExistence type="predicted"/>
<reference evidence="1" key="1">
    <citation type="journal article" date="2014" name="Front. Microbiol.">
        <title>High frequency of phylogenetically diverse reductive dehalogenase-homologous genes in deep subseafloor sedimentary metagenomes.</title>
        <authorList>
            <person name="Kawai M."/>
            <person name="Futagami T."/>
            <person name="Toyoda A."/>
            <person name="Takaki Y."/>
            <person name="Nishi S."/>
            <person name="Hori S."/>
            <person name="Arai W."/>
            <person name="Tsubouchi T."/>
            <person name="Morono Y."/>
            <person name="Uchiyama I."/>
            <person name="Ito T."/>
            <person name="Fujiyama A."/>
            <person name="Inagaki F."/>
            <person name="Takami H."/>
        </authorList>
    </citation>
    <scope>NUCLEOTIDE SEQUENCE</scope>
    <source>
        <strain evidence="1">Expedition CK06-06</strain>
    </source>
</reference>
<organism evidence="1">
    <name type="scientific">marine sediment metagenome</name>
    <dbReference type="NCBI Taxonomy" id="412755"/>
    <lineage>
        <taxon>unclassified sequences</taxon>
        <taxon>metagenomes</taxon>
        <taxon>ecological metagenomes</taxon>
    </lineage>
</organism>
<protein>
    <submittedName>
        <fullName evidence="1">Uncharacterized protein</fullName>
    </submittedName>
</protein>
<dbReference type="AlphaFoldDB" id="X1VE73"/>
<comment type="caution">
    <text evidence="1">The sequence shown here is derived from an EMBL/GenBank/DDBJ whole genome shotgun (WGS) entry which is preliminary data.</text>
</comment>